<protein>
    <submittedName>
        <fullName evidence="1">Uncharacterized protein</fullName>
    </submittedName>
</protein>
<reference evidence="1" key="2">
    <citation type="journal article" date="2015" name="Data Brief">
        <title>Shoot transcriptome of the giant reed, Arundo donax.</title>
        <authorList>
            <person name="Barrero R.A."/>
            <person name="Guerrero F.D."/>
            <person name="Moolhuijzen P."/>
            <person name="Goolsby J.A."/>
            <person name="Tidwell J."/>
            <person name="Bellgard S.E."/>
            <person name="Bellgard M.I."/>
        </authorList>
    </citation>
    <scope>NUCLEOTIDE SEQUENCE</scope>
    <source>
        <tissue evidence="1">Shoot tissue taken approximately 20 cm above the soil surface</tissue>
    </source>
</reference>
<name>A0A0A9GUH0_ARUDO</name>
<accession>A0A0A9GUH0</accession>
<organism evidence="1">
    <name type="scientific">Arundo donax</name>
    <name type="common">Giant reed</name>
    <name type="synonym">Donax arundinaceus</name>
    <dbReference type="NCBI Taxonomy" id="35708"/>
    <lineage>
        <taxon>Eukaryota</taxon>
        <taxon>Viridiplantae</taxon>
        <taxon>Streptophyta</taxon>
        <taxon>Embryophyta</taxon>
        <taxon>Tracheophyta</taxon>
        <taxon>Spermatophyta</taxon>
        <taxon>Magnoliopsida</taxon>
        <taxon>Liliopsida</taxon>
        <taxon>Poales</taxon>
        <taxon>Poaceae</taxon>
        <taxon>PACMAD clade</taxon>
        <taxon>Arundinoideae</taxon>
        <taxon>Arundineae</taxon>
        <taxon>Arundo</taxon>
    </lineage>
</organism>
<dbReference type="EMBL" id="GBRH01169704">
    <property type="protein sequence ID" value="JAE28192.1"/>
    <property type="molecule type" value="Transcribed_RNA"/>
</dbReference>
<evidence type="ECO:0000313" key="1">
    <source>
        <dbReference type="EMBL" id="JAE28192.1"/>
    </source>
</evidence>
<proteinExistence type="predicted"/>
<reference evidence="1" key="1">
    <citation type="submission" date="2014-09" db="EMBL/GenBank/DDBJ databases">
        <authorList>
            <person name="Magalhaes I.L.F."/>
            <person name="Oliveira U."/>
            <person name="Santos F.R."/>
            <person name="Vidigal T.H.D.A."/>
            <person name="Brescovit A.D."/>
            <person name="Santos A.J."/>
        </authorList>
    </citation>
    <scope>NUCLEOTIDE SEQUENCE</scope>
    <source>
        <tissue evidence="1">Shoot tissue taken approximately 20 cm above the soil surface</tissue>
    </source>
</reference>
<dbReference type="AlphaFoldDB" id="A0A0A9GUH0"/>
<sequence>MVLDHELLNILTSLLTLFCLSIPKFCK</sequence>